<feature type="transmembrane region" description="Helical" evidence="2">
    <location>
        <begin position="50"/>
        <end position="70"/>
    </location>
</feature>
<dbReference type="RefSeq" id="XP_013252402.1">
    <property type="nucleotide sequence ID" value="XM_013396948.1"/>
</dbReference>
<evidence type="ECO:0000313" key="4">
    <source>
        <dbReference type="Proteomes" id="UP000018050"/>
    </source>
</evidence>
<sequence>MPVLPWNVEFQFPVGQLAGDVLRFDSSPASTGTPEGAAFPTPLKSRNCKAAILIAVISALVALILAAYFCRFRGSLRKARPPVIRRLASNEDEACESLLRLVAQTIAEEGNLALGANEISQSASTERGTGSKERRRKMDSQDEYAEHAKKALVESAYSQGSGSQGSVSPSVSPFLQISSAQGEAIDQWDLGHSGSSHILQQGSDESGLSPTTSGGEMTLFQEGYSPSQEWLNDFFTVDDNAHQWLHDFPVDQESHEVPLASSSRSAGRTETYLNDASKVGSVGAINVADELTPRRSPRPNIQSLEAPSSTSDHAPPQPILDHQDVGELMSASGMPGGPSSSVTLVQQYQSTLGVHYIPGQEGNLLQALPSTSLWAPNIPVYTLLTSTGEPLPSTSQIQVVGPLQIQISDNGTPLDQHPLYRLPRADCTEGLTPFDYIRATLNTRRTRLPDALTSIQELLSRERLSHAETQALIFMAEELVKIVHTMGKFARGLVPLWKVREPIMRRFLIVDALWSACEVVGLPMRRDNWWPEFMDKVLAFPSARIPWRRGEGASFPLIHRMVEALQGYRAGSRPSARDVIELKKEILCAPDAPALFRSSSFDRLRRLCT</sequence>
<gene>
    <name evidence="3" type="ORF">EAH_00022630</name>
</gene>
<feature type="compositionally biased region" description="Basic and acidic residues" evidence="1">
    <location>
        <begin position="129"/>
        <end position="145"/>
    </location>
</feature>
<dbReference type="GeneID" id="25270333"/>
<keyword evidence="2" id="KW-1133">Transmembrane helix</keyword>
<dbReference type="AlphaFoldDB" id="U6GAQ3"/>
<dbReference type="EMBL" id="HG670584">
    <property type="protein sequence ID" value="CDI77210.1"/>
    <property type="molecule type" value="Genomic_DNA"/>
</dbReference>
<feature type="compositionally biased region" description="Polar residues" evidence="1">
    <location>
        <begin position="118"/>
        <end position="128"/>
    </location>
</feature>
<feature type="region of interest" description="Disordered" evidence="1">
    <location>
        <begin position="192"/>
        <end position="219"/>
    </location>
</feature>
<evidence type="ECO:0008006" key="5">
    <source>
        <dbReference type="Google" id="ProtNLM"/>
    </source>
</evidence>
<feature type="compositionally biased region" description="Polar residues" evidence="1">
    <location>
        <begin position="193"/>
        <end position="215"/>
    </location>
</feature>
<keyword evidence="4" id="KW-1185">Reference proteome</keyword>
<reference evidence="3" key="2">
    <citation type="submission" date="2013-10" db="EMBL/GenBank/DDBJ databases">
        <authorList>
            <person name="Aslett M."/>
        </authorList>
    </citation>
    <scope>NUCLEOTIDE SEQUENCE</scope>
    <source>
        <strain evidence="3">Houghton</strain>
    </source>
</reference>
<dbReference type="OrthoDB" id="348464at2759"/>
<reference evidence="3" key="1">
    <citation type="submission" date="2013-10" db="EMBL/GenBank/DDBJ databases">
        <title>Genomic analysis of the causative agents of coccidiosis in chickens.</title>
        <authorList>
            <person name="Reid A.J."/>
            <person name="Blake D."/>
            <person name="Billington K."/>
            <person name="Browne H."/>
            <person name="Dunn M."/>
            <person name="Hung S."/>
            <person name="Kawahara F."/>
            <person name="Miranda-Saavedra D."/>
            <person name="Mourier T."/>
            <person name="Nagra H."/>
            <person name="Otto T.D."/>
            <person name="Rawlings N."/>
            <person name="Sanchez A."/>
            <person name="Sanders M."/>
            <person name="Subramaniam C."/>
            <person name="Tay Y."/>
            <person name="Dear P."/>
            <person name="Doerig C."/>
            <person name="Gruber A."/>
            <person name="Parkinson J."/>
            <person name="Shirley M."/>
            <person name="Wan K.L."/>
            <person name="Berriman M."/>
            <person name="Tomley F."/>
            <person name="Pain A."/>
        </authorList>
    </citation>
    <scope>NUCLEOTIDE SEQUENCE</scope>
    <source>
        <strain evidence="3">Houghton</strain>
    </source>
</reference>
<feature type="region of interest" description="Disordered" evidence="1">
    <location>
        <begin position="117"/>
        <end position="145"/>
    </location>
</feature>
<proteinExistence type="predicted"/>
<dbReference type="OMA" id="PSARIPW"/>
<name>U6GAQ3_EIMAC</name>
<evidence type="ECO:0000256" key="2">
    <source>
        <dbReference type="SAM" id="Phobius"/>
    </source>
</evidence>
<keyword evidence="2" id="KW-0812">Transmembrane</keyword>
<dbReference type="Proteomes" id="UP000018050">
    <property type="component" value="Unassembled WGS sequence"/>
</dbReference>
<organism evidence="3 4">
    <name type="scientific">Eimeria acervulina</name>
    <name type="common">Coccidian parasite</name>
    <dbReference type="NCBI Taxonomy" id="5801"/>
    <lineage>
        <taxon>Eukaryota</taxon>
        <taxon>Sar</taxon>
        <taxon>Alveolata</taxon>
        <taxon>Apicomplexa</taxon>
        <taxon>Conoidasida</taxon>
        <taxon>Coccidia</taxon>
        <taxon>Eucoccidiorida</taxon>
        <taxon>Eimeriorina</taxon>
        <taxon>Eimeriidae</taxon>
        <taxon>Eimeria</taxon>
    </lineage>
</organism>
<feature type="region of interest" description="Disordered" evidence="1">
    <location>
        <begin position="288"/>
        <end position="321"/>
    </location>
</feature>
<evidence type="ECO:0000256" key="1">
    <source>
        <dbReference type="SAM" id="MobiDB-lite"/>
    </source>
</evidence>
<keyword evidence="2" id="KW-0472">Membrane</keyword>
<accession>U6GAQ3</accession>
<protein>
    <recommendedName>
        <fullName evidence="5">Transmembrane protein</fullName>
    </recommendedName>
</protein>
<feature type="compositionally biased region" description="Polar residues" evidence="1">
    <location>
        <begin position="299"/>
        <end position="312"/>
    </location>
</feature>
<dbReference type="VEuPathDB" id="ToxoDB:EAH_00022630"/>
<evidence type="ECO:0000313" key="3">
    <source>
        <dbReference type="EMBL" id="CDI77210.1"/>
    </source>
</evidence>